<dbReference type="RefSeq" id="WP_074824436.1">
    <property type="nucleotide sequence ID" value="NZ_FNTI01000001.1"/>
</dbReference>
<dbReference type="InterPro" id="IPR036249">
    <property type="entry name" value="Thioredoxin-like_sf"/>
</dbReference>
<dbReference type="InterPro" id="IPR033468">
    <property type="entry name" value="Metaxin_GST"/>
</dbReference>
<dbReference type="InterPro" id="IPR026928">
    <property type="entry name" value="FAX/IsoI-like"/>
</dbReference>
<evidence type="ECO:0000313" key="3">
    <source>
        <dbReference type="EMBL" id="SED70269.1"/>
    </source>
</evidence>
<dbReference type="SFLD" id="SFLDG01200">
    <property type="entry name" value="SUF1.1"/>
    <property type="match status" value="1"/>
</dbReference>
<name>A0A1H5CUC5_9BRAD</name>
<dbReference type="OrthoDB" id="7664269at2"/>
<dbReference type="InterPro" id="IPR040079">
    <property type="entry name" value="Glutathione_S-Trfase"/>
</dbReference>
<dbReference type="PANTHER" id="PTHR12289:SF41">
    <property type="entry name" value="FAILED AXON CONNECTIONS-RELATED"/>
    <property type="match status" value="1"/>
</dbReference>
<dbReference type="Gene3D" id="3.40.30.10">
    <property type="entry name" value="Glutaredoxin"/>
    <property type="match status" value="1"/>
</dbReference>
<feature type="domain" description="Metaxin glutathione S-transferase" evidence="1">
    <location>
        <begin position="183"/>
        <end position="245"/>
    </location>
</feature>
<organism evidence="3 4">
    <name type="scientific">Bradyrhizobium lablabi</name>
    <dbReference type="NCBI Taxonomy" id="722472"/>
    <lineage>
        <taxon>Bacteria</taxon>
        <taxon>Pseudomonadati</taxon>
        <taxon>Pseudomonadota</taxon>
        <taxon>Alphaproteobacteria</taxon>
        <taxon>Hyphomicrobiales</taxon>
        <taxon>Nitrobacteraceae</taxon>
        <taxon>Bradyrhizobium</taxon>
    </lineage>
</organism>
<evidence type="ECO:0000259" key="2">
    <source>
        <dbReference type="Pfam" id="PF17172"/>
    </source>
</evidence>
<dbReference type="GO" id="GO:0016740">
    <property type="term" value="F:transferase activity"/>
    <property type="evidence" value="ECO:0007669"/>
    <property type="project" value="UniProtKB-KW"/>
</dbReference>
<dbReference type="AlphaFoldDB" id="A0A1H5CUC5"/>
<evidence type="ECO:0000259" key="1">
    <source>
        <dbReference type="Pfam" id="PF17171"/>
    </source>
</evidence>
<accession>A0A1H5CUC5</accession>
<dbReference type="SFLD" id="SFLDG01180">
    <property type="entry name" value="SUF1"/>
    <property type="match status" value="1"/>
</dbReference>
<dbReference type="CDD" id="cd03193">
    <property type="entry name" value="GST_C_Metaxin"/>
    <property type="match status" value="1"/>
</dbReference>
<dbReference type="InterPro" id="IPR012336">
    <property type="entry name" value="Thioredoxin-like_fold"/>
</dbReference>
<dbReference type="Proteomes" id="UP000183208">
    <property type="component" value="Unassembled WGS sequence"/>
</dbReference>
<keyword evidence="3" id="KW-0808">Transferase</keyword>
<dbReference type="EMBL" id="FNTI01000001">
    <property type="protein sequence ID" value="SED70269.1"/>
    <property type="molecule type" value="Genomic_DNA"/>
</dbReference>
<sequence length="259" mass="29138">MKKIPVYVNPYDKVHFGPSTVMTLHRFGIFDPDVARRVPTLSPFSAKLTAHLRFQGIPFEPVAEQGVGNAPRGKVPFITVDGVKVADSDLVIGFLKTAFPDPDAGLSDHQRAVGHLVQRTLEDHLYWIALIYEFYDQEGSDWFFEHAFGGIGPGLQGLRDDMEDRTYKQGIARYTPAEIVDKASKDLAAVAEILGENRYLLGTDRPTSFDAVVFGMTILVYQLREMHPRLTDYARSLPNLTQYIGNLLAEFFPDLDRDF</sequence>
<dbReference type="Pfam" id="PF17172">
    <property type="entry name" value="GST_N_4"/>
    <property type="match status" value="1"/>
</dbReference>
<feature type="domain" description="Thioredoxin-like fold" evidence="2">
    <location>
        <begin position="43"/>
        <end position="138"/>
    </location>
</feature>
<protein>
    <submittedName>
        <fullName evidence="3">Glutathione S-transferase</fullName>
    </submittedName>
</protein>
<reference evidence="3 4" key="1">
    <citation type="submission" date="2016-10" db="EMBL/GenBank/DDBJ databases">
        <authorList>
            <person name="de Groot N.N."/>
        </authorList>
    </citation>
    <scope>NUCLEOTIDE SEQUENCE [LARGE SCALE GENOMIC DNA]</scope>
    <source>
        <strain evidence="3 4">GAS522</strain>
    </source>
</reference>
<dbReference type="InterPro" id="IPR050931">
    <property type="entry name" value="Mito_Protein_Transport_Metaxin"/>
</dbReference>
<gene>
    <name evidence="3" type="ORF">SAMN05444171_4869</name>
</gene>
<dbReference type="SFLD" id="SFLDS00019">
    <property type="entry name" value="Glutathione_Transferase_(cytos"/>
    <property type="match status" value="1"/>
</dbReference>
<dbReference type="PANTHER" id="PTHR12289">
    <property type="entry name" value="METAXIN RELATED"/>
    <property type="match status" value="1"/>
</dbReference>
<dbReference type="Pfam" id="PF17171">
    <property type="entry name" value="GST_C_6"/>
    <property type="match status" value="1"/>
</dbReference>
<evidence type="ECO:0000313" key="4">
    <source>
        <dbReference type="Proteomes" id="UP000183208"/>
    </source>
</evidence>
<proteinExistence type="predicted"/>
<dbReference type="SUPFAM" id="SSF52833">
    <property type="entry name" value="Thioredoxin-like"/>
    <property type="match status" value="1"/>
</dbReference>